<keyword evidence="3" id="KW-0067">ATP-binding</keyword>
<dbReference type="PANTHER" id="PTHR23407:SF1">
    <property type="entry name" value="5-FORMYLTETRAHYDROFOLATE CYCLO-LIGASE"/>
    <property type="match status" value="1"/>
</dbReference>
<evidence type="ECO:0000313" key="5">
    <source>
        <dbReference type="Proteomes" id="UP001589707"/>
    </source>
</evidence>
<name>A0ABV5X160_9MICO</name>
<dbReference type="InterPro" id="IPR024185">
    <property type="entry name" value="FTHF_cligase-like_sf"/>
</dbReference>
<dbReference type="Gene3D" id="3.40.50.10420">
    <property type="entry name" value="NagB/RpiA/CoA transferase-like"/>
    <property type="match status" value="1"/>
</dbReference>
<comment type="caution">
    <text evidence="4">The sequence shown here is derived from an EMBL/GenBank/DDBJ whole genome shotgun (WGS) entry which is preliminary data.</text>
</comment>
<dbReference type="Proteomes" id="UP001589707">
    <property type="component" value="Unassembled WGS sequence"/>
</dbReference>
<organism evidence="4 5">
    <name type="scientific">Brevibacterium otitidis</name>
    <dbReference type="NCBI Taxonomy" id="53364"/>
    <lineage>
        <taxon>Bacteria</taxon>
        <taxon>Bacillati</taxon>
        <taxon>Actinomycetota</taxon>
        <taxon>Actinomycetes</taxon>
        <taxon>Micrococcales</taxon>
        <taxon>Brevibacteriaceae</taxon>
        <taxon>Brevibacterium</taxon>
    </lineage>
</organism>
<accession>A0ABV5X160</accession>
<evidence type="ECO:0000256" key="3">
    <source>
        <dbReference type="ARBA" id="ARBA00022840"/>
    </source>
</evidence>
<evidence type="ECO:0000313" key="4">
    <source>
        <dbReference type="EMBL" id="MFB9776049.1"/>
    </source>
</evidence>
<reference evidence="4 5" key="1">
    <citation type="submission" date="2024-09" db="EMBL/GenBank/DDBJ databases">
        <authorList>
            <person name="Sun Q."/>
            <person name="Mori K."/>
        </authorList>
    </citation>
    <scope>NUCLEOTIDE SEQUENCE [LARGE SCALE GENOMIC DNA]</scope>
    <source>
        <strain evidence="4 5">JCM 11683</strain>
    </source>
</reference>
<dbReference type="Pfam" id="PF01812">
    <property type="entry name" value="5-FTHF_cyc-lig"/>
    <property type="match status" value="1"/>
</dbReference>
<protein>
    <submittedName>
        <fullName evidence="4">5-formyltetrahydrofolate cyclo-ligase</fullName>
    </submittedName>
</protein>
<proteinExistence type="inferred from homology"/>
<dbReference type="EMBL" id="JBHMAU010000046">
    <property type="protein sequence ID" value="MFB9776049.1"/>
    <property type="molecule type" value="Genomic_DNA"/>
</dbReference>
<dbReference type="PANTHER" id="PTHR23407">
    <property type="entry name" value="ATPASE INHIBITOR/5-FORMYLTETRAHYDROFOLATE CYCLO-LIGASE"/>
    <property type="match status" value="1"/>
</dbReference>
<dbReference type="SUPFAM" id="SSF100950">
    <property type="entry name" value="NagB/RpiA/CoA transferase-like"/>
    <property type="match status" value="1"/>
</dbReference>
<dbReference type="InterPro" id="IPR002698">
    <property type="entry name" value="FTHF_cligase"/>
</dbReference>
<evidence type="ECO:0000256" key="2">
    <source>
        <dbReference type="ARBA" id="ARBA00022741"/>
    </source>
</evidence>
<comment type="similarity">
    <text evidence="1">Belongs to the 5-formyltetrahydrofolate cyclo-ligase family.</text>
</comment>
<gene>
    <name evidence="4" type="ORF">ACFFN1_06485</name>
</gene>
<evidence type="ECO:0000256" key="1">
    <source>
        <dbReference type="ARBA" id="ARBA00010638"/>
    </source>
</evidence>
<keyword evidence="2" id="KW-0547">Nucleotide-binding</keyword>
<dbReference type="RefSeq" id="WP_376839688.1">
    <property type="nucleotide sequence ID" value="NZ_JBHMAU010000046.1"/>
</dbReference>
<keyword evidence="5" id="KW-1185">Reference proteome</keyword>
<dbReference type="InterPro" id="IPR037171">
    <property type="entry name" value="NagB/RpiA_transferase-like"/>
</dbReference>
<sequence>MTRTGDAAAKAQLRSRIRADRRARDGSGADFARVLDSCLPDAGAILAYAALAGEPDLDAFLNAARARGRTVYLPVTTPGEPLRFGRLSGPMAALPRVGRWQIREPEAELTAAEVVAGTEQHPAVGVVFVPGLAYSSAGARLGNGGGFYDRTFGPQGQVPAGSAGVPFIGVCYAAEAGLAVRAEEWDLQVSAVATELGVRPVAAGSGAGACE</sequence>